<evidence type="ECO:0008006" key="4">
    <source>
        <dbReference type="Google" id="ProtNLM"/>
    </source>
</evidence>
<protein>
    <recommendedName>
        <fullName evidence="4">Lipoprotein</fullName>
    </recommendedName>
</protein>
<name>A0ABT5BQQ9_9BACT</name>
<evidence type="ECO:0000256" key="1">
    <source>
        <dbReference type="SAM" id="MobiDB-lite"/>
    </source>
</evidence>
<accession>A0ABT5BQQ9</accession>
<dbReference type="RefSeq" id="WP_272011242.1">
    <property type="nucleotide sequence ID" value="NZ_JAQNDN010000028.1"/>
</dbReference>
<comment type="caution">
    <text evidence="2">The sequence shown here is derived from an EMBL/GenBank/DDBJ whole genome shotgun (WGS) entry which is preliminary data.</text>
</comment>
<organism evidence="2 3">
    <name type="scientific">Nannocystis radixulma</name>
    <dbReference type="NCBI Taxonomy" id="2995305"/>
    <lineage>
        <taxon>Bacteria</taxon>
        <taxon>Pseudomonadati</taxon>
        <taxon>Myxococcota</taxon>
        <taxon>Polyangia</taxon>
        <taxon>Nannocystales</taxon>
        <taxon>Nannocystaceae</taxon>
        <taxon>Nannocystis</taxon>
    </lineage>
</organism>
<proteinExistence type="predicted"/>
<evidence type="ECO:0000313" key="2">
    <source>
        <dbReference type="EMBL" id="MDC0675743.1"/>
    </source>
</evidence>
<feature type="region of interest" description="Disordered" evidence="1">
    <location>
        <begin position="28"/>
        <end position="71"/>
    </location>
</feature>
<evidence type="ECO:0000313" key="3">
    <source>
        <dbReference type="Proteomes" id="UP001217838"/>
    </source>
</evidence>
<gene>
    <name evidence="2" type="ORF">POL58_48895</name>
</gene>
<keyword evidence="3" id="KW-1185">Reference proteome</keyword>
<dbReference type="Proteomes" id="UP001217838">
    <property type="component" value="Unassembled WGS sequence"/>
</dbReference>
<reference evidence="2 3" key="1">
    <citation type="submission" date="2022-11" db="EMBL/GenBank/DDBJ databases">
        <title>Minimal conservation of predation-associated metabolite biosynthetic gene clusters underscores biosynthetic potential of Myxococcota including descriptions for ten novel species: Archangium lansinium sp. nov., Myxococcus landrumus sp. nov., Nannocystis bai.</title>
        <authorList>
            <person name="Ahearne A."/>
            <person name="Stevens C."/>
            <person name="Dowd S."/>
        </authorList>
    </citation>
    <scope>NUCLEOTIDE SEQUENCE [LARGE SCALE GENOMIC DNA]</scope>
    <source>
        <strain evidence="2 3">NCELM</strain>
    </source>
</reference>
<feature type="compositionally biased region" description="Acidic residues" evidence="1">
    <location>
        <begin position="31"/>
        <end position="42"/>
    </location>
</feature>
<sequence>MPIHSFDARNLLIVLVAGAVACGSPSGDLGEYTDSDGSEDTTEGPGQTSGAAPTTTGDEPAPPSGASCEESSDMHLGWNHVVFEPDITGQEFAADCTVSAVQPAPAFVSLECLDRDVRIGLGDADISQIVVGAPLALDYRRRDLSHYENWFTLRRTDASAELVVAGISATALAPPNAPEFFAPLHMTPGEGVCPIAPTCDSPMEKIAVEFADDGDAIALLPPSAATFGIAARYRLGVGEARNNHIELSDATGGCDLSGLSPYNYEVHVVLAPAG</sequence>
<dbReference type="EMBL" id="JAQNDN010000028">
    <property type="protein sequence ID" value="MDC0675743.1"/>
    <property type="molecule type" value="Genomic_DNA"/>
</dbReference>
<feature type="compositionally biased region" description="Polar residues" evidence="1">
    <location>
        <begin position="44"/>
        <end position="57"/>
    </location>
</feature>